<sequence>MFVKLCNIGQDAITRYTPGGKAVTVISCAYSVGYGENRKTQWIEAELWGERGEKLAEKCVKGRQILLTADDVAIDTFTKADQTTGFKLKCRVIDIDFTASTPSN</sequence>
<dbReference type="Pfam" id="PF00436">
    <property type="entry name" value="SSB"/>
    <property type="match status" value="1"/>
</dbReference>
<dbReference type="EMBL" id="BPEY01000131">
    <property type="protein sequence ID" value="GIU51780.1"/>
    <property type="molecule type" value="Genomic_DNA"/>
</dbReference>
<evidence type="ECO:0008006" key="4">
    <source>
        <dbReference type="Google" id="ProtNLM"/>
    </source>
</evidence>
<keyword evidence="3" id="KW-1185">Reference proteome</keyword>
<dbReference type="Gene3D" id="2.40.50.140">
    <property type="entry name" value="Nucleic acid-binding proteins"/>
    <property type="match status" value="1"/>
</dbReference>
<accession>A0ABQ4PQZ6</accession>
<dbReference type="Proteomes" id="UP000887104">
    <property type="component" value="Unassembled WGS sequence"/>
</dbReference>
<dbReference type="InterPro" id="IPR000424">
    <property type="entry name" value="Primosome_PriB/ssb"/>
</dbReference>
<dbReference type="RefSeq" id="WP_220783223.1">
    <property type="nucleotide sequence ID" value="NZ_BPEY01000131.1"/>
</dbReference>
<dbReference type="InterPro" id="IPR012340">
    <property type="entry name" value="NA-bd_OB-fold"/>
</dbReference>
<evidence type="ECO:0000313" key="3">
    <source>
        <dbReference type="Proteomes" id="UP000887104"/>
    </source>
</evidence>
<comment type="caution">
    <text evidence="2">The sequence shown here is derived from an EMBL/GenBank/DDBJ whole genome shotgun (WGS) entry which is preliminary data.</text>
</comment>
<organism evidence="2 3">
    <name type="scientific">Shewanella sairae</name>
    <dbReference type="NCBI Taxonomy" id="190310"/>
    <lineage>
        <taxon>Bacteria</taxon>
        <taxon>Pseudomonadati</taxon>
        <taxon>Pseudomonadota</taxon>
        <taxon>Gammaproteobacteria</taxon>
        <taxon>Alteromonadales</taxon>
        <taxon>Shewanellaceae</taxon>
        <taxon>Shewanella</taxon>
    </lineage>
</organism>
<proteinExistence type="predicted"/>
<protein>
    <recommendedName>
        <fullName evidence="4">Single-stranded DNA-binding protein</fullName>
    </recommendedName>
</protein>
<gene>
    <name evidence="2" type="ORF">TUM4438_42610</name>
</gene>
<dbReference type="SUPFAM" id="SSF50249">
    <property type="entry name" value="Nucleic acid-binding proteins"/>
    <property type="match status" value="1"/>
</dbReference>
<evidence type="ECO:0000256" key="1">
    <source>
        <dbReference type="ARBA" id="ARBA00023125"/>
    </source>
</evidence>
<reference evidence="2" key="1">
    <citation type="submission" date="2021-05" db="EMBL/GenBank/DDBJ databases">
        <title>Molecular characterization for Shewanella algae harboring chromosomal blaOXA-55-like strains isolated from clinical and environment sample.</title>
        <authorList>
            <person name="Ohama Y."/>
            <person name="Aoki K."/>
            <person name="Harada S."/>
            <person name="Moriya K."/>
            <person name="Ishii Y."/>
            <person name="Tateda K."/>
        </authorList>
    </citation>
    <scope>NUCLEOTIDE SEQUENCE</scope>
    <source>
        <strain evidence="2">JCM 11563</strain>
    </source>
</reference>
<evidence type="ECO:0000313" key="2">
    <source>
        <dbReference type="EMBL" id="GIU51780.1"/>
    </source>
</evidence>
<keyword evidence="1" id="KW-0238">DNA-binding</keyword>
<name>A0ABQ4PQZ6_9GAMM</name>